<dbReference type="HOGENOM" id="CLU_1256108_0_0_1"/>
<dbReference type="AlphaFoldDB" id="A0A067T5I8"/>
<name>A0A067T5I8_GALM3</name>
<dbReference type="Proteomes" id="UP000027222">
    <property type="component" value="Unassembled WGS sequence"/>
</dbReference>
<evidence type="ECO:0000313" key="2">
    <source>
        <dbReference type="Proteomes" id="UP000027222"/>
    </source>
</evidence>
<keyword evidence="2" id="KW-1185">Reference proteome</keyword>
<gene>
    <name evidence="1" type="ORF">GALMADRAFT_245549</name>
</gene>
<protein>
    <submittedName>
        <fullName evidence="1">Uncharacterized protein</fullName>
    </submittedName>
</protein>
<reference evidence="2" key="1">
    <citation type="journal article" date="2014" name="Proc. Natl. Acad. Sci. U.S.A.">
        <title>Extensive sampling of basidiomycete genomes demonstrates inadequacy of the white-rot/brown-rot paradigm for wood decay fungi.</title>
        <authorList>
            <person name="Riley R."/>
            <person name="Salamov A.A."/>
            <person name="Brown D.W."/>
            <person name="Nagy L.G."/>
            <person name="Floudas D."/>
            <person name="Held B.W."/>
            <person name="Levasseur A."/>
            <person name="Lombard V."/>
            <person name="Morin E."/>
            <person name="Otillar R."/>
            <person name="Lindquist E.A."/>
            <person name="Sun H."/>
            <person name="LaButti K.M."/>
            <person name="Schmutz J."/>
            <person name="Jabbour D."/>
            <person name="Luo H."/>
            <person name="Baker S.E."/>
            <person name="Pisabarro A.G."/>
            <person name="Walton J.D."/>
            <person name="Blanchette R.A."/>
            <person name="Henrissat B."/>
            <person name="Martin F."/>
            <person name="Cullen D."/>
            <person name="Hibbett D.S."/>
            <person name="Grigoriev I.V."/>
        </authorList>
    </citation>
    <scope>NUCLEOTIDE SEQUENCE [LARGE SCALE GENOMIC DNA]</scope>
    <source>
        <strain evidence="2">CBS 339.88</strain>
    </source>
</reference>
<proteinExistence type="predicted"/>
<evidence type="ECO:0000313" key="1">
    <source>
        <dbReference type="EMBL" id="KDR78386.1"/>
    </source>
</evidence>
<sequence>MQNDSANSKKFTFYGKDLDEKATLLLAFTPPPEAGTLFQDLFPLCWKVVVSSPEDTSPTVIDFTFLTAFFVPVPLPNDLIEGLPFMPCNTGELCTLVATQQGNIITPSIPAIPGYLACANATPAVAKIGLGFLDAKLPIVQPSLLWNHVPTGTQAEVRIVQYLEIYATDEFQETQIIRDPIPAFKLVWKKNLQTLGQKTSFEITVDSITGGVLVNDYQVI</sequence>
<organism evidence="1 2">
    <name type="scientific">Galerina marginata (strain CBS 339.88)</name>
    <dbReference type="NCBI Taxonomy" id="685588"/>
    <lineage>
        <taxon>Eukaryota</taxon>
        <taxon>Fungi</taxon>
        <taxon>Dikarya</taxon>
        <taxon>Basidiomycota</taxon>
        <taxon>Agaricomycotina</taxon>
        <taxon>Agaricomycetes</taxon>
        <taxon>Agaricomycetidae</taxon>
        <taxon>Agaricales</taxon>
        <taxon>Agaricineae</taxon>
        <taxon>Strophariaceae</taxon>
        <taxon>Galerina</taxon>
    </lineage>
</organism>
<dbReference type="OrthoDB" id="3165318at2759"/>
<dbReference type="EMBL" id="KL142375">
    <property type="protein sequence ID" value="KDR78386.1"/>
    <property type="molecule type" value="Genomic_DNA"/>
</dbReference>
<accession>A0A067T5I8</accession>